<dbReference type="EMBL" id="CM001440">
    <property type="protein sequence ID" value="EHR62008.1"/>
    <property type="molecule type" value="Genomic_DNA"/>
</dbReference>
<organism evidence="3 4">
    <name type="scientific">Saccharomonospora cyanea NA-134</name>
    <dbReference type="NCBI Taxonomy" id="882082"/>
    <lineage>
        <taxon>Bacteria</taxon>
        <taxon>Bacillati</taxon>
        <taxon>Actinomycetota</taxon>
        <taxon>Actinomycetes</taxon>
        <taxon>Pseudonocardiales</taxon>
        <taxon>Pseudonocardiaceae</taxon>
        <taxon>Saccharomonospora</taxon>
    </lineage>
</organism>
<dbReference type="OrthoDB" id="163266at2"/>
<accession>H5XLW6</accession>
<dbReference type="PANTHER" id="PTHR39428:SF1">
    <property type="entry name" value="F420H(2)-DEPENDENT QUINONE REDUCTASE RV1261C"/>
    <property type="match status" value="1"/>
</dbReference>
<dbReference type="RefSeq" id="WP_005457483.1">
    <property type="nucleotide sequence ID" value="NZ_CM001440.1"/>
</dbReference>
<reference evidence="3 4" key="1">
    <citation type="submission" date="2011-11" db="EMBL/GenBank/DDBJ databases">
        <title>The Noncontiguous Finished sequence of Saccharomonospora cyanea NA-134.</title>
        <authorList>
            <consortium name="US DOE Joint Genome Institute"/>
            <person name="Lucas S."/>
            <person name="Han J."/>
            <person name="Lapidus A."/>
            <person name="Cheng J.-F."/>
            <person name="Goodwin L."/>
            <person name="Pitluck S."/>
            <person name="Peters L."/>
            <person name="Ovchinnikova G."/>
            <person name="Lu M."/>
            <person name="Detter J.C."/>
            <person name="Han C."/>
            <person name="Tapia R."/>
            <person name="Land M."/>
            <person name="Hauser L."/>
            <person name="Kyrpides N."/>
            <person name="Ivanova N."/>
            <person name="Pagani I."/>
            <person name="Brambilla E.-M."/>
            <person name="Klenk H.-P."/>
            <person name="Woyke T."/>
        </authorList>
    </citation>
    <scope>NUCLEOTIDE SEQUENCE [LARGE SCALE GENOMIC DNA]</scope>
    <source>
        <strain evidence="3 4">NA-134</strain>
    </source>
</reference>
<dbReference type="Proteomes" id="UP000002791">
    <property type="component" value="Chromosome"/>
</dbReference>
<dbReference type="InterPro" id="IPR012349">
    <property type="entry name" value="Split_barrel_FMN-bd"/>
</dbReference>
<dbReference type="PANTHER" id="PTHR39428">
    <property type="entry name" value="F420H(2)-DEPENDENT QUINONE REDUCTASE RV1261C"/>
    <property type="match status" value="1"/>
</dbReference>
<dbReference type="eggNOG" id="COG0748">
    <property type="taxonomic scope" value="Bacteria"/>
</dbReference>
<dbReference type="InterPro" id="IPR004378">
    <property type="entry name" value="F420H2_quin_Rdtase"/>
</dbReference>
<dbReference type="GO" id="GO:0005886">
    <property type="term" value="C:plasma membrane"/>
    <property type="evidence" value="ECO:0007669"/>
    <property type="project" value="TreeGrafter"/>
</dbReference>
<dbReference type="NCBIfam" id="TIGR00026">
    <property type="entry name" value="hi_GC_TIGR00026"/>
    <property type="match status" value="1"/>
</dbReference>
<sequence length="161" mass="18014">MTRHEPPRRPTGLSRLMFRLPIHLFRLRLGWLFGGRLLLLHHTGRRSGRRRATVIEVVGHADGAYVVASGFGPRADWYRNVLAHPEVAIVVRTTAAPAIATPVPPAEAAEFMVAYASRHPWVARQLCKRLMGFPVDGSEEGFREVGRRVPFVRLTPRGLAP</sequence>
<dbReference type="Gene3D" id="2.30.110.10">
    <property type="entry name" value="Electron Transport, Fmn-binding Protein, Chain A"/>
    <property type="match status" value="1"/>
</dbReference>
<dbReference type="Pfam" id="PF04075">
    <property type="entry name" value="F420H2_quin_red"/>
    <property type="match status" value="1"/>
</dbReference>
<evidence type="ECO:0000313" key="4">
    <source>
        <dbReference type="Proteomes" id="UP000002791"/>
    </source>
</evidence>
<gene>
    <name evidence="3" type="ORF">SaccyDRAFT_3172</name>
</gene>
<evidence type="ECO:0000256" key="2">
    <source>
        <dbReference type="ARBA" id="ARBA00049106"/>
    </source>
</evidence>
<proteinExistence type="inferred from homology"/>
<dbReference type="GO" id="GO:0016491">
    <property type="term" value="F:oxidoreductase activity"/>
    <property type="evidence" value="ECO:0007669"/>
    <property type="project" value="InterPro"/>
</dbReference>
<name>H5XLW6_9PSEU</name>
<dbReference type="STRING" id="882082.SaccyDRAFT_3172"/>
<dbReference type="GO" id="GO:0070967">
    <property type="term" value="F:coenzyme F420 binding"/>
    <property type="evidence" value="ECO:0007669"/>
    <property type="project" value="TreeGrafter"/>
</dbReference>
<comment type="similarity">
    <text evidence="1">Belongs to the F420H(2)-dependent quinone reductase family.</text>
</comment>
<evidence type="ECO:0000256" key="1">
    <source>
        <dbReference type="ARBA" id="ARBA00008710"/>
    </source>
</evidence>
<protein>
    <submittedName>
        <fullName evidence="3">Deazaflavin-dependent nitroreductase family protein</fullName>
    </submittedName>
</protein>
<dbReference type="HOGENOM" id="CLU_134363_0_0_11"/>
<evidence type="ECO:0000313" key="3">
    <source>
        <dbReference type="EMBL" id="EHR62008.1"/>
    </source>
</evidence>
<comment type="catalytic activity">
    <reaction evidence="2">
        <text>oxidized coenzyme F420-(gamma-L-Glu)(n) + a quinol + H(+) = reduced coenzyme F420-(gamma-L-Glu)(n) + a quinone</text>
        <dbReference type="Rhea" id="RHEA:39663"/>
        <dbReference type="Rhea" id="RHEA-COMP:12939"/>
        <dbReference type="Rhea" id="RHEA-COMP:14378"/>
        <dbReference type="ChEBI" id="CHEBI:15378"/>
        <dbReference type="ChEBI" id="CHEBI:24646"/>
        <dbReference type="ChEBI" id="CHEBI:132124"/>
        <dbReference type="ChEBI" id="CHEBI:133980"/>
        <dbReference type="ChEBI" id="CHEBI:139511"/>
    </reaction>
</comment>
<keyword evidence="4" id="KW-1185">Reference proteome</keyword>
<dbReference type="AlphaFoldDB" id="H5XLW6"/>